<evidence type="ECO:0000313" key="7">
    <source>
        <dbReference type="Proteomes" id="UP000004597"/>
    </source>
</evidence>
<feature type="short sequence motif" description="GXGXXG" evidence="4">
    <location>
        <begin position="57"/>
        <end position="62"/>
    </location>
</feature>
<dbReference type="HOGENOM" id="CLU_047251_0_0_10"/>
<dbReference type="PANTHER" id="PTHR14226:SF29">
    <property type="entry name" value="NEUROPATHY TARGET ESTERASE SWS"/>
    <property type="match status" value="1"/>
</dbReference>
<dbReference type="InterPro" id="IPR016035">
    <property type="entry name" value="Acyl_Trfase/lysoPLipase"/>
</dbReference>
<evidence type="ECO:0000256" key="3">
    <source>
        <dbReference type="ARBA" id="ARBA00023098"/>
    </source>
</evidence>
<protein>
    <recommendedName>
        <fullName evidence="5">PNPLA domain-containing protein</fullName>
    </recommendedName>
</protein>
<dbReference type="PROSITE" id="PS51635">
    <property type="entry name" value="PNPLA"/>
    <property type="match status" value="1"/>
</dbReference>
<dbReference type="STRING" id="857291.HMPREF9138_02278"/>
<keyword evidence="3 4" id="KW-0443">Lipid metabolism</keyword>
<dbReference type="PATRIC" id="fig|857291.3.peg.2276"/>
<dbReference type="SUPFAM" id="SSF52151">
    <property type="entry name" value="FabD/lysophospholipase-like"/>
    <property type="match status" value="1"/>
</dbReference>
<evidence type="ECO:0000256" key="4">
    <source>
        <dbReference type="PROSITE-ProRule" id="PRU01161"/>
    </source>
</evidence>
<sequence>MDNQVKDAFVRIKSCTFAFMKRTFLIFLILICCCFSVQGQQKTAQKPRLKVGLVLGGGGAKGAAAVGVLKEIERSGIPIDYIAGTSIGAIIGGLYAQGYRTNALDTLFRSQHWLSLLSDRDTTLTGKVLKEVDGVTYLFGFPVRRKAVVERKKGWGLSHGDHIYDFLDSLVSHSPAEKGQVKCTIPFSCVAFDIRRRQEIILDTGNLARNMRASMAIPGMFKPVAMDTLMLVDGGMINNLPVDVMRRMGADIVIAIDLQQRKHDDYHSPFAFLRGLGGVFSWLAERPDIKKYNINRTQADLYINPNLGSYGVTDFKPGAIKDMIRIGEETGKAYRNELKRMKEKLGKGR</sequence>
<keyword evidence="2 4" id="KW-0442">Lipid degradation</keyword>
<comment type="caution">
    <text evidence="6">The sequence shown here is derived from an EMBL/GenBank/DDBJ whole genome shotgun (WGS) entry which is preliminary data.</text>
</comment>
<organism evidence="6 7">
    <name type="scientific">Prevotella histicola F0411</name>
    <dbReference type="NCBI Taxonomy" id="857291"/>
    <lineage>
        <taxon>Bacteria</taxon>
        <taxon>Pseudomonadati</taxon>
        <taxon>Bacteroidota</taxon>
        <taxon>Bacteroidia</taxon>
        <taxon>Bacteroidales</taxon>
        <taxon>Prevotellaceae</taxon>
        <taxon>Prevotella</taxon>
    </lineage>
</organism>
<gene>
    <name evidence="6" type="ORF">HMPREF9138_02278</name>
</gene>
<evidence type="ECO:0000313" key="6">
    <source>
        <dbReference type="EMBL" id="EHG15100.1"/>
    </source>
</evidence>
<feature type="short sequence motif" description="DGA/G" evidence="4">
    <location>
        <begin position="233"/>
        <end position="235"/>
    </location>
</feature>
<dbReference type="Gene3D" id="3.40.1090.10">
    <property type="entry name" value="Cytosolic phospholipase A2 catalytic domain"/>
    <property type="match status" value="2"/>
</dbReference>
<dbReference type="Pfam" id="PF01734">
    <property type="entry name" value="Patatin"/>
    <property type="match status" value="1"/>
</dbReference>
<keyword evidence="1 4" id="KW-0378">Hydrolase</keyword>
<dbReference type="EMBL" id="AFXP01000025">
    <property type="protein sequence ID" value="EHG15100.1"/>
    <property type="molecule type" value="Genomic_DNA"/>
</dbReference>
<feature type="active site" description="Nucleophile" evidence="4">
    <location>
        <position position="86"/>
    </location>
</feature>
<evidence type="ECO:0000256" key="2">
    <source>
        <dbReference type="ARBA" id="ARBA00022963"/>
    </source>
</evidence>
<dbReference type="Proteomes" id="UP000004597">
    <property type="component" value="Unassembled WGS sequence"/>
</dbReference>
<dbReference type="GO" id="GO:0016787">
    <property type="term" value="F:hydrolase activity"/>
    <property type="evidence" value="ECO:0007669"/>
    <property type="project" value="UniProtKB-UniRule"/>
</dbReference>
<accession>G6AJK1</accession>
<keyword evidence="7" id="KW-1185">Reference proteome</keyword>
<feature type="active site" description="Proton acceptor" evidence="4">
    <location>
        <position position="233"/>
    </location>
</feature>
<name>G6AJK1_9BACT</name>
<proteinExistence type="predicted"/>
<dbReference type="InterPro" id="IPR002641">
    <property type="entry name" value="PNPLA_dom"/>
</dbReference>
<evidence type="ECO:0000256" key="1">
    <source>
        <dbReference type="ARBA" id="ARBA00022801"/>
    </source>
</evidence>
<dbReference type="InterPro" id="IPR050301">
    <property type="entry name" value="NTE"/>
</dbReference>
<feature type="short sequence motif" description="GXSXG" evidence="4">
    <location>
        <begin position="84"/>
        <end position="88"/>
    </location>
</feature>
<dbReference type="GO" id="GO:0016042">
    <property type="term" value="P:lipid catabolic process"/>
    <property type="evidence" value="ECO:0007669"/>
    <property type="project" value="UniProtKB-UniRule"/>
</dbReference>
<dbReference type="AlphaFoldDB" id="G6AJK1"/>
<feature type="domain" description="PNPLA" evidence="5">
    <location>
        <begin position="53"/>
        <end position="246"/>
    </location>
</feature>
<dbReference type="PANTHER" id="PTHR14226">
    <property type="entry name" value="NEUROPATHY TARGET ESTERASE/SWISS CHEESE D.MELANOGASTER"/>
    <property type="match status" value="1"/>
</dbReference>
<reference evidence="6 7" key="1">
    <citation type="submission" date="2011-10" db="EMBL/GenBank/DDBJ databases">
        <title>The Genome Sequence of Prevotella histicola F0411.</title>
        <authorList>
            <consortium name="The Broad Institute Genome Sequencing Platform"/>
            <person name="Earl A."/>
            <person name="Ward D."/>
            <person name="Feldgarden M."/>
            <person name="Gevers D."/>
            <person name="Izard J."/>
            <person name="Ganesan A."/>
            <person name="Blanton J.M."/>
            <person name="Baranova O.V."/>
            <person name="Tanner A.C."/>
            <person name="Mathney J.M.J."/>
            <person name="Dewhirst F.E."/>
            <person name="Young S.K."/>
            <person name="Zeng Q."/>
            <person name="Gargeya S."/>
            <person name="Fitzgerald M."/>
            <person name="Haas B."/>
            <person name="Abouelleil A."/>
            <person name="Alvarado L."/>
            <person name="Arachchi H.M."/>
            <person name="Berlin A."/>
            <person name="Brown A."/>
            <person name="Chapman S.B."/>
            <person name="Chen Z."/>
            <person name="Dunbar C."/>
            <person name="Freedman E."/>
            <person name="Gearin G."/>
            <person name="Gellesch M."/>
            <person name="Goldberg J."/>
            <person name="Griggs A."/>
            <person name="Gujja S."/>
            <person name="Heiman D."/>
            <person name="Howarth C."/>
            <person name="Larson L."/>
            <person name="Lui A."/>
            <person name="MacDonald P.J.P."/>
            <person name="Montmayeur A."/>
            <person name="Murphy C."/>
            <person name="Neiman D."/>
            <person name="Pearson M."/>
            <person name="Priest M."/>
            <person name="Roberts A."/>
            <person name="Saif S."/>
            <person name="Shea T."/>
            <person name="Shenoy N."/>
            <person name="Sisk P."/>
            <person name="Stolte C."/>
            <person name="Sykes S."/>
            <person name="Wortman J."/>
            <person name="Nusbaum C."/>
            <person name="Birren B."/>
        </authorList>
    </citation>
    <scope>NUCLEOTIDE SEQUENCE [LARGE SCALE GENOMIC DNA]</scope>
    <source>
        <strain evidence="6 7">F0411</strain>
    </source>
</reference>
<evidence type="ECO:0000259" key="5">
    <source>
        <dbReference type="PROSITE" id="PS51635"/>
    </source>
</evidence>